<dbReference type="PANTHER" id="PTHR40661:SF3">
    <property type="entry name" value="FELS-1 PROPHAGE TRANSCRIPTIONAL REGULATOR"/>
    <property type="match status" value="1"/>
</dbReference>
<dbReference type="GO" id="GO:0003677">
    <property type="term" value="F:DNA binding"/>
    <property type="evidence" value="ECO:0007669"/>
    <property type="project" value="UniProtKB-KW"/>
</dbReference>
<keyword evidence="6" id="KW-1185">Reference proteome</keyword>
<feature type="domain" description="HTH cro/C1-type" evidence="4">
    <location>
        <begin position="12"/>
        <end position="61"/>
    </location>
</feature>
<dbReference type="Gene3D" id="1.10.260.40">
    <property type="entry name" value="lambda repressor-like DNA-binding domains"/>
    <property type="match status" value="1"/>
</dbReference>
<dbReference type="PANTHER" id="PTHR40661">
    <property type="match status" value="1"/>
</dbReference>
<dbReference type="AlphaFoldDB" id="A0A1G5C8Q1"/>
<protein>
    <submittedName>
        <fullName evidence="5">Helix-turn-helix</fullName>
    </submittedName>
</protein>
<sequence length="116" mass="13223">MTIRDRIFDKLQEMKMTQKEFAKRTGIAESTISDWRKKNTNPTAEKIMIICKVLDVTPQWLLSGIESHGDRGNPSEWYAIDALTESGQLIKAFNSMDKAQQSRLLGYAEALTKMPD</sequence>
<keyword evidence="3" id="KW-0804">Transcription</keyword>
<dbReference type="Pfam" id="PF01381">
    <property type="entry name" value="HTH_3"/>
    <property type="match status" value="1"/>
</dbReference>
<evidence type="ECO:0000256" key="1">
    <source>
        <dbReference type="ARBA" id="ARBA00023015"/>
    </source>
</evidence>
<gene>
    <name evidence="5" type="ORF">SAMN02910451_00975</name>
</gene>
<evidence type="ECO:0000256" key="2">
    <source>
        <dbReference type="ARBA" id="ARBA00023125"/>
    </source>
</evidence>
<dbReference type="InterPro" id="IPR010982">
    <property type="entry name" value="Lambda_DNA-bd_dom_sf"/>
</dbReference>
<evidence type="ECO:0000259" key="4">
    <source>
        <dbReference type="PROSITE" id="PS50943"/>
    </source>
</evidence>
<dbReference type="CDD" id="cd00093">
    <property type="entry name" value="HTH_XRE"/>
    <property type="match status" value="1"/>
</dbReference>
<accession>A0A1G5C8Q1</accession>
<keyword evidence="2" id="KW-0238">DNA-binding</keyword>
<name>A0A1G5C8Q1_9FIRM</name>
<organism evidence="5 6">
    <name type="scientific">Butyrivibrio hungatei</name>
    <dbReference type="NCBI Taxonomy" id="185008"/>
    <lineage>
        <taxon>Bacteria</taxon>
        <taxon>Bacillati</taxon>
        <taxon>Bacillota</taxon>
        <taxon>Clostridia</taxon>
        <taxon>Lachnospirales</taxon>
        <taxon>Lachnospiraceae</taxon>
        <taxon>Butyrivibrio</taxon>
    </lineage>
</organism>
<proteinExistence type="predicted"/>
<keyword evidence="1" id="KW-0805">Transcription regulation</keyword>
<dbReference type="OrthoDB" id="2062347at2"/>
<dbReference type="EMBL" id="FMUR01000006">
    <property type="protein sequence ID" value="SCX98717.1"/>
    <property type="molecule type" value="Genomic_DNA"/>
</dbReference>
<dbReference type="RefSeq" id="WP_074461708.1">
    <property type="nucleotide sequence ID" value="NZ_FMUR01000006.1"/>
</dbReference>
<evidence type="ECO:0000256" key="3">
    <source>
        <dbReference type="ARBA" id="ARBA00023163"/>
    </source>
</evidence>
<dbReference type="PROSITE" id="PS50943">
    <property type="entry name" value="HTH_CROC1"/>
    <property type="match status" value="1"/>
</dbReference>
<evidence type="ECO:0000313" key="6">
    <source>
        <dbReference type="Proteomes" id="UP000183047"/>
    </source>
</evidence>
<dbReference type="SUPFAM" id="SSF47413">
    <property type="entry name" value="lambda repressor-like DNA-binding domains"/>
    <property type="match status" value="1"/>
</dbReference>
<dbReference type="SMART" id="SM00530">
    <property type="entry name" value="HTH_XRE"/>
    <property type="match status" value="1"/>
</dbReference>
<reference evidence="6" key="1">
    <citation type="submission" date="2016-10" db="EMBL/GenBank/DDBJ databases">
        <authorList>
            <person name="Varghese N."/>
            <person name="Submissions S."/>
        </authorList>
    </citation>
    <scope>NUCLEOTIDE SEQUENCE [LARGE SCALE GENOMIC DNA]</scope>
    <source>
        <strain evidence="6">XBD2006</strain>
    </source>
</reference>
<evidence type="ECO:0000313" key="5">
    <source>
        <dbReference type="EMBL" id="SCX98717.1"/>
    </source>
</evidence>
<dbReference type="InterPro" id="IPR001387">
    <property type="entry name" value="Cro/C1-type_HTH"/>
</dbReference>
<dbReference type="Proteomes" id="UP000183047">
    <property type="component" value="Unassembled WGS sequence"/>
</dbReference>